<feature type="domain" description="SAV-6107-like HEPN" evidence="1">
    <location>
        <begin position="21"/>
        <end position="114"/>
    </location>
</feature>
<protein>
    <submittedName>
        <fullName evidence="2">Colicin transporter</fullName>
    </submittedName>
</protein>
<dbReference type="AlphaFoldDB" id="A0A9D2EI52"/>
<sequence length="128" mass="13832">MSAARLVRRAEDELAQVTSGQDPQQAFVHAHMAALRAAAAVLEIQVVPGGRRRRVRSVWEQLAESGLQWQEWAGYFAQGAHTRAAIESGRTVRLTRAEAEQLVAAATDFLGLVQDAVTSSARPTPLAS</sequence>
<proteinExistence type="predicted"/>
<gene>
    <name evidence="2" type="ORF">H9815_20395</name>
</gene>
<name>A0A9D2EI52_9MICO</name>
<dbReference type="Pfam" id="PF18726">
    <property type="entry name" value="HEPN_SAV_6107"/>
    <property type="match status" value="1"/>
</dbReference>
<evidence type="ECO:0000313" key="3">
    <source>
        <dbReference type="Proteomes" id="UP000824037"/>
    </source>
</evidence>
<reference evidence="2" key="2">
    <citation type="submission" date="2021-04" db="EMBL/GenBank/DDBJ databases">
        <authorList>
            <person name="Gilroy R."/>
        </authorList>
    </citation>
    <scope>NUCLEOTIDE SEQUENCE</scope>
    <source>
        <strain evidence="2">ChiGjej4B4-7305</strain>
    </source>
</reference>
<reference evidence="2" key="1">
    <citation type="journal article" date="2021" name="PeerJ">
        <title>Extensive microbial diversity within the chicken gut microbiome revealed by metagenomics and culture.</title>
        <authorList>
            <person name="Gilroy R."/>
            <person name="Ravi A."/>
            <person name="Getino M."/>
            <person name="Pursley I."/>
            <person name="Horton D.L."/>
            <person name="Alikhan N.F."/>
            <person name="Baker D."/>
            <person name="Gharbi K."/>
            <person name="Hall N."/>
            <person name="Watson M."/>
            <person name="Adriaenssens E.M."/>
            <person name="Foster-Nyarko E."/>
            <person name="Jarju S."/>
            <person name="Secka A."/>
            <person name="Antonio M."/>
            <person name="Oren A."/>
            <person name="Chaudhuri R.R."/>
            <person name="La Ragione R."/>
            <person name="Hildebrand F."/>
            <person name="Pallen M.J."/>
        </authorList>
    </citation>
    <scope>NUCLEOTIDE SEQUENCE</scope>
    <source>
        <strain evidence="2">ChiGjej4B4-7305</strain>
    </source>
</reference>
<accession>A0A9D2EI52</accession>
<dbReference type="InterPro" id="IPR040891">
    <property type="entry name" value="HEPN_SAV_6107"/>
</dbReference>
<organism evidence="2 3">
    <name type="scientific">Candidatus Ruania gallistercoris</name>
    <dbReference type="NCBI Taxonomy" id="2838746"/>
    <lineage>
        <taxon>Bacteria</taxon>
        <taxon>Bacillati</taxon>
        <taxon>Actinomycetota</taxon>
        <taxon>Actinomycetes</taxon>
        <taxon>Micrococcales</taxon>
        <taxon>Ruaniaceae</taxon>
        <taxon>Ruania</taxon>
    </lineage>
</organism>
<evidence type="ECO:0000259" key="1">
    <source>
        <dbReference type="Pfam" id="PF18726"/>
    </source>
</evidence>
<dbReference type="EMBL" id="DXBY01000347">
    <property type="protein sequence ID" value="HIZ38144.1"/>
    <property type="molecule type" value="Genomic_DNA"/>
</dbReference>
<comment type="caution">
    <text evidence="2">The sequence shown here is derived from an EMBL/GenBank/DDBJ whole genome shotgun (WGS) entry which is preliminary data.</text>
</comment>
<evidence type="ECO:0000313" key="2">
    <source>
        <dbReference type="EMBL" id="HIZ38144.1"/>
    </source>
</evidence>
<dbReference type="Proteomes" id="UP000824037">
    <property type="component" value="Unassembled WGS sequence"/>
</dbReference>